<organism evidence="2 3">
    <name type="scientific">Roseomonas haemaphysalidis</name>
    <dbReference type="NCBI Taxonomy" id="2768162"/>
    <lineage>
        <taxon>Bacteria</taxon>
        <taxon>Pseudomonadati</taxon>
        <taxon>Pseudomonadota</taxon>
        <taxon>Alphaproteobacteria</taxon>
        <taxon>Acetobacterales</taxon>
        <taxon>Roseomonadaceae</taxon>
        <taxon>Roseomonas</taxon>
    </lineage>
</organism>
<sequence>MLVARSPNFIDAAGSEPQKPDNASYALRAALAWRLIARPAQEAPPMAVPPAPVSLPSIAA</sequence>
<gene>
    <name evidence="2" type="ORF">IAI61_04145</name>
</gene>
<evidence type="ECO:0000256" key="1">
    <source>
        <dbReference type="SAM" id="MobiDB-lite"/>
    </source>
</evidence>
<evidence type="ECO:0000313" key="3">
    <source>
        <dbReference type="Proteomes" id="UP001518989"/>
    </source>
</evidence>
<dbReference type="EMBL" id="JACTNG010000002">
    <property type="protein sequence ID" value="MBO1078210.1"/>
    <property type="molecule type" value="Genomic_DNA"/>
</dbReference>
<dbReference type="RefSeq" id="WP_207415648.1">
    <property type="nucleotide sequence ID" value="NZ_CP061177.1"/>
</dbReference>
<keyword evidence="3" id="KW-1185">Reference proteome</keyword>
<dbReference type="Proteomes" id="UP001518989">
    <property type="component" value="Unassembled WGS sequence"/>
</dbReference>
<name>A0ABS3KL77_9PROT</name>
<protein>
    <submittedName>
        <fullName evidence="2">Uncharacterized protein</fullName>
    </submittedName>
</protein>
<comment type="caution">
    <text evidence="2">The sequence shown here is derived from an EMBL/GenBank/DDBJ whole genome shotgun (WGS) entry which is preliminary data.</text>
</comment>
<proteinExistence type="predicted"/>
<feature type="region of interest" description="Disordered" evidence="1">
    <location>
        <begin position="1"/>
        <end position="21"/>
    </location>
</feature>
<reference evidence="2 3" key="1">
    <citation type="submission" date="2020-09" db="EMBL/GenBank/DDBJ databases">
        <title>Roseomonas.</title>
        <authorList>
            <person name="Zhu W."/>
        </authorList>
    </citation>
    <scope>NUCLEOTIDE SEQUENCE [LARGE SCALE GENOMIC DNA]</scope>
    <source>
        <strain evidence="2 3">573</strain>
    </source>
</reference>
<accession>A0ABS3KL77</accession>
<evidence type="ECO:0000313" key="2">
    <source>
        <dbReference type="EMBL" id="MBO1078210.1"/>
    </source>
</evidence>